<proteinExistence type="predicted"/>
<sequence>MKCLYGPDRFRQSITFLSSRFEQ</sequence>
<organism evidence="1">
    <name type="scientific">Arundo donax</name>
    <name type="common">Giant reed</name>
    <name type="synonym">Donax arundinaceus</name>
    <dbReference type="NCBI Taxonomy" id="35708"/>
    <lineage>
        <taxon>Eukaryota</taxon>
        <taxon>Viridiplantae</taxon>
        <taxon>Streptophyta</taxon>
        <taxon>Embryophyta</taxon>
        <taxon>Tracheophyta</taxon>
        <taxon>Spermatophyta</taxon>
        <taxon>Magnoliopsida</taxon>
        <taxon>Liliopsida</taxon>
        <taxon>Poales</taxon>
        <taxon>Poaceae</taxon>
        <taxon>PACMAD clade</taxon>
        <taxon>Arundinoideae</taxon>
        <taxon>Arundineae</taxon>
        <taxon>Arundo</taxon>
    </lineage>
</organism>
<reference evidence="1" key="1">
    <citation type="submission" date="2014-09" db="EMBL/GenBank/DDBJ databases">
        <authorList>
            <person name="Magalhaes I.L.F."/>
            <person name="Oliveira U."/>
            <person name="Santos F.R."/>
            <person name="Vidigal T.H.D.A."/>
            <person name="Brescovit A.D."/>
            <person name="Santos A.J."/>
        </authorList>
    </citation>
    <scope>NUCLEOTIDE SEQUENCE</scope>
    <source>
        <tissue evidence="1">Shoot tissue taken approximately 20 cm above the soil surface</tissue>
    </source>
</reference>
<name>A0A0A9EPP4_ARUDO</name>
<dbReference type="AlphaFoldDB" id="A0A0A9EPP4"/>
<accession>A0A0A9EPP4</accession>
<protein>
    <submittedName>
        <fullName evidence="1">Uncharacterized protein</fullName>
    </submittedName>
</protein>
<reference evidence="1" key="2">
    <citation type="journal article" date="2015" name="Data Brief">
        <title>Shoot transcriptome of the giant reed, Arundo donax.</title>
        <authorList>
            <person name="Barrero R.A."/>
            <person name="Guerrero F.D."/>
            <person name="Moolhuijzen P."/>
            <person name="Goolsby J.A."/>
            <person name="Tidwell J."/>
            <person name="Bellgard S.E."/>
            <person name="Bellgard M.I."/>
        </authorList>
    </citation>
    <scope>NUCLEOTIDE SEQUENCE</scope>
    <source>
        <tissue evidence="1">Shoot tissue taken approximately 20 cm above the soil surface</tissue>
    </source>
</reference>
<dbReference type="EMBL" id="GBRH01198045">
    <property type="protein sequence ID" value="JAD99850.1"/>
    <property type="molecule type" value="Transcribed_RNA"/>
</dbReference>
<evidence type="ECO:0000313" key="1">
    <source>
        <dbReference type="EMBL" id="JAD99850.1"/>
    </source>
</evidence>